<keyword evidence="9" id="KW-0812">Transmembrane</keyword>
<evidence type="ECO:0000259" key="10">
    <source>
        <dbReference type="Pfam" id="PF02518"/>
    </source>
</evidence>
<dbReference type="GO" id="GO:0046983">
    <property type="term" value="F:protein dimerization activity"/>
    <property type="evidence" value="ECO:0007669"/>
    <property type="project" value="InterPro"/>
</dbReference>
<evidence type="ECO:0000256" key="6">
    <source>
        <dbReference type="ARBA" id="ARBA00022777"/>
    </source>
</evidence>
<feature type="domain" description="Histidine kinase/HSP90-like ATPase" evidence="10">
    <location>
        <begin position="305"/>
        <end position="388"/>
    </location>
</feature>
<dbReference type="EMBL" id="FQXU01000015">
    <property type="protein sequence ID" value="SHI51923.1"/>
    <property type="molecule type" value="Genomic_DNA"/>
</dbReference>
<protein>
    <recommendedName>
        <fullName evidence="2">histidine kinase</fullName>
        <ecNumber evidence="2">2.7.13.3</ecNumber>
    </recommendedName>
</protein>
<accession>A0A1M6BTK3</accession>
<name>A0A1M6BTK3_9CLOT</name>
<keyword evidence="5" id="KW-0547">Nucleotide-binding</keyword>
<reference evidence="12 13" key="1">
    <citation type="submission" date="2016-11" db="EMBL/GenBank/DDBJ databases">
        <authorList>
            <person name="Jaros S."/>
            <person name="Januszkiewicz K."/>
            <person name="Wedrychowicz H."/>
        </authorList>
    </citation>
    <scope>NUCLEOTIDE SEQUENCE [LARGE SCALE GENOMIC DNA]</scope>
    <source>
        <strain evidence="12 13">DSM 6191</strain>
    </source>
</reference>
<dbReference type="Gene3D" id="3.30.565.10">
    <property type="entry name" value="Histidine kinase-like ATPase, C-terminal domain"/>
    <property type="match status" value="1"/>
</dbReference>
<proteinExistence type="predicted"/>
<evidence type="ECO:0000313" key="12">
    <source>
        <dbReference type="EMBL" id="SHI51923.1"/>
    </source>
</evidence>
<keyword evidence="9" id="KW-1133">Transmembrane helix</keyword>
<feature type="transmembrane region" description="Helical" evidence="9">
    <location>
        <begin position="106"/>
        <end position="123"/>
    </location>
</feature>
<evidence type="ECO:0000259" key="11">
    <source>
        <dbReference type="Pfam" id="PF07730"/>
    </source>
</evidence>
<dbReference type="RefSeq" id="WP_242950205.1">
    <property type="nucleotide sequence ID" value="NZ_FQXU01000015.1"/>
</dbReference>
<dbReference type="InterPro" id="IPR050482">
    <property type="entry name" value="Sensor_HK_TwoCompSys"/>
</dbReference>
<keyword evidence="6 12" id="KW-0418">Kinase</keyword>
<evidence type="ECO:0000256" key="1">
    <source>
        <dbReference type="ARBA" id="ARBA00000085"/>
    </source>
</evidence>
<dbReference type="Pfam" id="PF02518">
    <property type="entry name" value="HATPase_c"/>
    <property type="match status" value="1"/>
</dbReference>
<keyword evidence="7" id="KW-0067">ATP-binding</keyword>
<dbReference type="GO" id="GO:0005524">
    <property type="term" value="F:ATP binding"/>
    <property type="evidence" value="ECO:0007669"/>
    <property type="project" value="UniProtKB-KW"/>
</dbReference>
<dbReference type="GO" id="GO:0000155">
    <property type="term" value="F:phosphorelay sensor kinase activity"/>
    <property type="evidence" value="ECO:0007669"/>
    <property type="project" value="InterPro"/>
</dbReference>
<dbReference type="Gene3D" id="1.20.5.1930">
    <property type="match status" value="1"/>
</dbReference>
<evidence type="ECO:0000313" key="13">
    <source>
        <dbReference type="Proteomes" id="UP000184241"/>
    </source>
</evidence>
<comment type="catalytic activity">
    <reaction evidence="1">
        <text>ATP + protein L-histidine = ADP + protein N-phospho-L-histidine.</text>
        <dbReference type="EC" id="2.7.13.3"/>
    </reaction>
</comment>
<evidence type="ECO:0000256" key="2">
    <source>
        <dbReference type="ARBA" id="ARBA00012438"/>
    </source>
</evidence>
<gene>
    <name evidence="12" type="ORF">SAMN02745941_03939</name>
</gene>
<keyword evidence="8" id="KW-0902">Two-component regulatory system</keyword>
<dbReference type="Pfam" id="PF07730">
    <property type="entry name" value="HisKA_3"/>
    <property type="match status" value="1"/>
</dbReference>
<evidence type="ECO:0000256" key="7">
    <source>
        <dbReference type="ARBA" id="ARBA00022840"/>
    </source>
</evidence>
<dbReference type="PANTHER" id="PTHR24421:SF10">
    <property type="entry name" value="NITRATE_NITRITE SENSOR PROTEIN NARQ"/>
    <property type="match status" value="1"/>
</dbReference>
<evidence type="ECO:0000256" key="3">
    <source>
        <dbReference type="ARBA" id="ARBA00022553"/>
    </source>
</evidence>
<dbReference type="InterPro" id="IPR003594">
    <property type="entry name" value="HATPase_dom"/>
</dbReference>
<sequence>MDLRVKDIITIVDYIVFTIILIILAFLSGSNFLLLITYLLFLTCFTIRTYFCYEKEREIAKNILLILEVMIIWFINYSSKSFVAMILYLFLVDSIIINFNKKQGYMYSVLVYLMNFLSAIIMLKDKINLIPVFILVTMPIYIIFIIIFKLINYLLFQNKIIEESLKEITVKKIEKDEVYGHLSEAYEKVELMTANSERNKIAREIHDTVGHTLTTVLVEMEASKRLMDKDIIKAKEKLSLAQEQVRKGLNDIRSSVRILEQGKEIMDFWGSLKTFIADCEMHSDIIVKSHIDSDMNVYDSGKKVIYRALQEGLTNGIRHGKSTAFIFKLFERDNSINFSLEDNGIGSVALTKGFGLRSMEERVKELGGQLDIYSEEGEGFSIYIKLPLVEGGKIND</sequence>
<evidence type="ECO:0000256" key="5">
    <source>
        <dbReference type="ARBA" id="ARBA00022741"/>
    </source>
</evidence>
<dbReference type="PANTHER" id="PTHR24421">
    <property type="entry name" value="NITRATE/NITRITE SENSOR PROTEIN NARX-RELATED"/>
    <property type="match status" value="1"/>
</dbReference>
<dbReference type="AlphaFoldDB" id="A0A1M6BTK3"/>
<feature type="domain" description="Signal transduction histidine kinase subgroup 3 dimerisation and phosphoacceptor" evidence="11">
    <location>
        <begin position="197"/>
        <end position="261"/>
    </location>
</feature>
<dbReference type="CDD" id="cd16917">
    <property type="entry name" value="HATPase_UhpB-NarQ-NarX-like"/>
    <property type="match status" value="1"/>
</dbReference>
<keyword evidence="3" id="KW-0597">Phosphoprotein</keyword>
<dbReference type="InterPro" id="IPR011712">
    <property type="entry name" value="Sig_transdc_His_kin_sub3_dim/P"/>
</dbReference>
<evidence type="ECO:0000256" key="8">
    <source>
        <dbReference type="ARBA" id="ARBA00023012"/>
    </source>
</evidence>
<dbReference type="GO" id="GO:0016020">
    <property type="term" value="C:membrane"/>
    <property type="evidence" value="ECO:0007669"/>
    <property type="project" value="InterPro"/>
</dbReference>
<evidence type="ECO:0000256" key="4">
    <source>
        <dbReference type="ARBA" id="ARBA00022679"/>
    </source>
</evidence>
<dbReference type="SUPFAM" id="SSF55874">
    <property type="entry name" value="ATPase domain of HSP90 chaperone/DNA topoisomerase II/histidine kinase"/>
    <property type="match status" value="1"/>
</dbReference>
<dbReference type="Proteomes" id="UP000184241">
    <property type="component" value="Unassembled WGS sequence"/>
</dbReference>
<evidence type="ECO:0000256" key="9">
    <source>
        <dbReference type="SAM" id="Phobius"/>
    </source>
</evidence>
<organism evidence="12 13">
    <name type="scientific">Clostridium intestinale DSM 6191</name>
    <dbReference type="NCBI Taxonomy" id="1121320"/>
    <lineage>
        <taxon>Bacteria</taxon>
        <taxon>Bacillati</taxon>
        <taxon>Bacillota</taxon>
        <taxon>Clostridia</taxon>
        <taxon>Eubacteriales</taxon>
        <taxon>Clostridiaceae</taxon>
        <taxon>Clostridium</taxon>
    </lineage>
</organism>
<keyword evidence="9" id="KW-0472">Membrane</keyword>
<keyword evidence="4" id="KW-0808">Transferase</keyword>
<dbReference type="EC" id="2.7.13.3" evidence="2"/>
<feature type="transmembrane region" description="Helical" evidence="9">
    <location>
        <begin position="129"/>
        <end position="156"/>
    </location>
</feature>
<dbReference type="InterPro" id="IPR036890">
    <property type="entry name" value="HATPase_C_sf"/>
</dbReference>